<dbReference type="Proteomes" id="UP000188320">
    <property type="component" value="Unassembled WGS sequence"/>
</dbReference>
<reference evidence="2" key="1">
    <citation type="submission" date="2017-01" db="EMBL/GenBank/DDBJ databases">
        <authorList>
            <person name="Wang Y."/>
            <person name="White M."/>
            <person name="Kvist S."/>
            <person name="Moncalvo J.-M."/>
        </authorList>
    </citation>
    <scope>NUCLEOTIDE SEQUENCE [LARGE SCALE GENOMIC DNA]</scope>
    <source>
        <strain evidence="2">COL-18-3</strain>
    </source>
</reference>
<protein>
    <submittedName>
        <fullName evidence="1">Uncharacterized protein</fullName>
    </submittedName>
</protein>
<organism evidence="1 2">
    <name type="scientific">Zancudomyces culisetae</name>
    <name type="common">Gut fungus</name>
    <name type="synonym">Smittium culisetae</name>
    <dbReference type="NCBI Taxonomy" id="1213189"/>
    <lineage>
        <taxon>Eukaryota</taxon>
        <taxon>Fungi</taxon>
        <taxon>Fungi incertae sedis</taxon>
        <taxon>Zoopagomycota</taxon>
        <taxon>Kickxellomycotina</taxon>
        <taxon>Harpellomycetes</taxon>
        <taxon>Harpellales</taxon>
        <taxon>Legeriomycetaceae</taxon>
        <taxon>Zancudomyces</taxon>
    </lineage>
</organism>
<accession>A0A1R1PKJ7</accession>
<sequence length="359" mass="39362">MQRLSQRMASLRKIAQLINRYWIACKTSFDCVIPDKHETNAELNSSSPSCVYRLANVPHARKAGDVDSFNNSTLSNLIQSTQSSFVTRCNVFQALRNAETLGFNSTLISPVSGSSLSIVSTCRVGRTCTDFAGSSRFENNNREYLSCCINTQNRSIIWFCNDDVGAFLYSFISVRISRDPKLLQLTSTTTVEMVLSVDSTTSTVCLRKSNNAINLGSVKYRCVSRLAPIIRSACSTRNVGLRNSNCKTPPIFIACNKAGITSGKYFVQDDPNELNINKIACVASGWIFVNSPAASDIPFAFEDPDPIFTSGARFPSPRSILLPIAARLALPFSLFISSKFFLNTYGSIAPIAPIALIMS</sequence>
<evidence type="ECO:0000313" key="1">
    <source>
        <dbReference type="EMBL" id="OMH81453.1"/>
    </source>
</evidence>
<evidence type="ECO:0000313" key="2">
    <source>
        <dbReference type="Proteomes" id="UP000188320"/>
    </source>
</evidence>
<gene>
    <name evidence="1" type="ORF">AX774_g5084</name>
</gene>
<proteinExistence type="predicted"/>
<comment type="caution">
    <text evidence="1">The sequence shown here is derived from an EMBL/GenBank/DDBJ whole genome shotgun (WGS) entry which is preliminary data.</text>
</comment>
<keyword evidence="2" id="KW-1185">Reference proteome</keyword>
<dbReference type="AlphaFoldDB" id="A0A1R1PKJ7"/>
<dbReference type="EMBL" id="LSSK01000894">
    <property type="protein sequence ID" value="OMH81453.1"/>
    <property type="molecule type" value="Genomic_DNA"/>
</dbReference>
<name>A0A1R1PKJ7_ZANCU</name>